<dbReference type="SMART" id="SM00327">
    <property type="entry name" value="VWA"/>
    <property type="match status" value="1"/>
</dbReference>
<reference evidence="2 3" key="1">
    <citation type="journal article" date="2019" name="Int. J. Syst. Evol. Microbiol.">
        <title>The Global Catalogue of Microorganisms (GCM) 10K type strain sequencing project: providing services to taxonomists for standard genome sequencing and annotation.</title>
        <authorList>
            <consortium name="The Broad Institute Genomics Platform"/>
            <consortium name="The Broad Institute Genome Sequencing Center for Infectious Disease"/>
            <person name="Wu L."/>
            <person name="Ma J."/>
        </authorList>
    </citation>
    <scope>NUCLEOTIDE SEQUENCE [LARGE SCALE GENOMIC DNA]</scope>
    <source>
        <strain evidence="2 3">JCM 15933</strain>
    </source>
</reference>
<dbReference type="PROSITE" id="PS50234">
    <property type="entry name" value="VWFA"/>
    <property type="match status" value="1"/>
</dbReference>
<name>A0ABN1ZY96_9ACTN</name>
<dbReference type="InterPro" id="IPR002035">
    <property type="entry name" value="VWF_A"/>
</dbReference>
<dbReference type="Gene3D" id="3.40.50.410">
    <property type="entry name" value="von Willebrand factor, type A domain"/>
    <property type="match status" value="1"/>
</dbReference>
<dbReference type="RefSeq" id="WP_344501674.1">
    <property type="nucleotide sequence ID" value="NZ_BAAAQD010000003.1"/>
</dbReference>
<dbReference type="InterPro" id="IPR036465">
    <property type="entry name" value="vWFA_dom_sf"/>
</dbReference>
<sequence>MPDIRGQLLPIYLLVDESMSMGSNIAELEAGLNALHAALLAEPMAAAKVRLSVIGFSDDAVLRLDLADIRTLTDLPRLAKRGRTSYAAAFAELERRIPDDVSKLKRGGYQVHRPAVYFLSDGEPTDGRAWEPIHARLVDRARTPAAPNIIACGIGDADAEIILSVATEPRYAFIAASSTDVGASVAKFCVELTKSVVKSGRTLATGSPELVMNPPEGFRLVIDVV</sequence>
<dbReference type="SUPFAM" id="SSF53300">
    <property type="entry name" value="vWA-like"/>
    <property type="match status" value="1"/>
</dbReference>
<evidence type="ECO:0000259" key="1">
    <source>
        <dbReference type="PROSITE" id="PS50234"/>
    </source>
</evidence>
<evidence type="ECO:0000313" key="2">
    <source>
        <dbReference type="EMBL" id="GAA1507272.1"/>
    </source>
</evidence>
<comment type="caution">
    <text evidence="2">The sequence shown here is derived from an EMBL/GenBank/DDBJ whole genome shotgun (WGS) entry which is preliminary data.</text>
</comment>
<accession>A0ABN1ZY96</accession>
<organism evidence="2 3">
    <name type="scientific">Dactylosporangium maewongense</name>
    <dbReference type="NCBI Taxonomy" id="634393"/>
    <lineage>
        <taxon>Bacteria</taxon>
        <taxon>Bacillati</taxon>
        <taxon>Actinomycetota</taxon>
        <taxon>Actinomycetes</taxon>
        <taxon>Micromonosporales</taxon>
        <taxon>Micromonosporaceae</taxon>
        <taxon>Dactylosporangium</taxon>
    </lineage>
</organism>
<keyword evidence="3" id="KW-1185">Reference proteome</keyword>
<feature type="domain" description="VWFA" evidence="1">
    <location>
        <begin position="10"/>
        <end position="196"/>
    </location>
</feature>
<protein>
    <recommendedName>
        <fullName evidence="1">VWFA domain-containing protein</fullName>
    </recommendedName>
</protein>
<dbReference type="EMBL" id="BAAAQD010000003">
    <property type="protein sequence ID" value="GAA1507272.1"/>
    <property type="molecule type" value="Genomic_DNA"/>
</dbReference>
<evidence type="ECO:0000313" key="3">
    <source>
        <dbReference type="Proteomes" id="UP001501470"/>
    </source>
</evidence>
<dbReference type="Pfam" id="PF00092">
    <property type="entry name" value="VWA"/>
    <property type="match status" value="1"/>
</dbReference>
<dbReference type="Proteomes" id="UP001501470">
    <property type="component" value="Unassembled WGS sequence"/>
</dbReference>
<proteinExistence type="predicted"/>
<gene>
    <name evidence="2" type="ORF">GCM10009827_021770</name>
</gene>